<evidence type="ECO:0000313" key="1">
    <source>
        <dbReference type="EMBL" id="SDE87620.1"/>
    </source>
</evidence>
<gene>
    <name evidence="1" type="ORF">SAMN05216218_10247</name>
</gene>
<dbReference type="EMBL" id="FNBK01000002">
    <property type="protein sequence ID" value="SDE87620.1"/>
    <property type="molecule type" value="Genomic_DNA"/>
</dbReference>
<evidence type="ECO:0000313" key="2">
    <source>
        <dbReference type="Proteomes" id="UP000199076"/>
    </source>
</evidence>
<organism evidence="1 2">
    <name type="scientific">Halorientalis regularis</name>
    <dbReference type="NCBI Taxonomy" id="660518"/>
    <lineage>
        <taxon>Archaea</taxon>
        <taxon>Methanobacteriati</taxon>
        <taxon>Methanobacteriota</taxon>
        <taxon>Stenosarchaea group</taxon>
        <taxon>Halobacteria</taxon>
        <taxon>Halobacteriales</taxon>
        <taxon>Haloarculaceae</taxon>
        <taxon>Halorientalis</taxon>
    </lineage>
</organism>
<reference evidence="2" key="1">
    <citation type="submission" date="2016-10" db="EMBL/GenBank/DDBJ databases">
        <authorList>
            <person name="Varghese N."/>
            <person name="Submissions S."/>
        </authorList>
    </citation>
    <scope>NUCLEOTIDE SEQUENCE [LARGE SCALE GENOMIC DNA]</scope>
    <source>
        <strain evidence="2">IBRC-M 10760</strain>
    </source>
</reference>
<protein>
    <submittedName>
        <fullName evidence="1">Uncharacterized protein</fullName>
    </submittedName>
</protein>
<name>A0A1G7GHL4_9EURY</name>
<dbReference type="RefSeq" id="WP_092687633.1">
    <property type="nucleotide sequence ID" value="NZ_FNBK01000002.1"/>
</dbReference>
<accession>A0A1G7GHL4</accession>
<dbReference type="OrthoDB" id="239355at2157"/>
<dbReference type="AlphaFoldDB" id="A0A1G7GHL4"/>
<keyword evidence="2" id="KW-1185">Reference proteome</keyword>
<sequence length="64" mass="7349">MVRVTATEGTTGLTRPRFVVHYDRDGEREKRYVMLPSLWLDHGEEAFERAKTIFRDVGVPVEAG</sequence>
<dbReference type="Proteomes" id="UP000199076">
    <property type="component" value="Unassembled WGS sequence"/>
</dbReference>
<dbReference type="STRING" id="660518.SAMN05216218_10247"/>
<proteinExistence type="predicted"/>